<evidence type="ECO:0000313" key="7">
    <source>
        <dbReference type="EMBL" id="KLU91639.1"/>
    </source>
</evidence>
<proteinExistence type="predicted"/>
<gene>
    <name evidence="7" type="ORF">MAPG_10157</name>
</gene>
<dbReference type="InterPro" id="IPR002293">
    <property type="entry name" value="AA/rel_permease1"/>
</dbReference>
<dbReference type="PANTHER" id="PTHR11785">
    <property type="entry name" value="AMINO ACID TRANSPORTER"/>
    <property type="match status" value="1"/>
</dbReference>
<keyword evidence="3 6" id="KW-1133">Transmembrane helix</keyword>
<evidence type="ECO:0000256" key="3">
    <source>
        <dbReference type="ARBA" id="ARBA00022989"/>
    </source>
</evidence>
<reference evidence="8" key="5">
    <citation type="submission" date="2015-06" db="UniProtKB">
        <authorList>
            <consortium name="EnsemblFungi"/>
        </authorList>
    </citation>
    <scope>IDENTIFICATION</scope>
    <source>
        <strain evidence="8">ATCC 64411</strain>
    </source>
</reference>
<evidence type="ECO:0000313" key="9">
    <source>
        <dbReference type="Proteomes" id="UP000011715"/>
    </source>
</evidence>
<dbReference type="STRING" id="644358.A0A0C4EBU8"/>
<evidence type="ECO:0000256" key="4">
    <source>
        <dbReference type="ARBA" id="ARBA00023136"/>
    </source>
</evidence>
<reference evidence="9" key="1">
    <citation type="submission" date="2010-05" db="EMBL/GenBank/DDBJ databases">
        <title>The genome sequence of Magnaporthe poae strain ATCC 64411.</title>
        <authorList>
            <person name="Ma L.-J."/>
            <person name="Dead R."/>
            <person name="Young S."/>
            <person name="Zeng Q."/>
            <person name="Koehrsen M."/>
            <person name="Alvarado L."/>
            <person name="Berlin A."/>
            <person name="Chapman S.B."/>
            <person name="Chen Z."/>
            <person name="Freedman E."/>
            <person name="Gellesch M."/>
            <person name="Goldberg J."/>
            <person name="Griggs A."/>
            <person name="Gujja S."/>
            <person name="Heilman E.R."/>
            <person name="Heiman D."/>
            <person name="Hepburn T."/>
            <person name="Howarth C."/>
            <person name="Jen D."/>
            <person name="Larson L."/>
            <person name="Mehta T."/>
            <person name="Neiman D."/>
            <person name="Pearson M."/>
            <person name="Roberts A."/>
            <person name="Saif S."/>
            <person name="Shea T."/>
            <person name="Shenoy N."/>
            <person name="Sisk P."/>
            <person name="Stolte C."/>
            <person name="Sykes S."/>
            <person name="Walk T."/>
            <person name="White J."/>
            <person name="Yandava C."/>
            <person name="Haas B."/>
            <person name="Nusbaum C."/>
            <person name="Birren B."/>
        </authorList>
    </citation>
    <scope>NUCLEOTIDE SEQUENCE [LARGE SCALE GENOMIC DNA]</scope>
    <source>
        <strain evidence="9">ATCC 64411 / 73-15</strain>
    </source>
</reference>
<dbReference type="GO" id="GO:0015179">
    <property type="term" value="F:L-amino acid transmembrane transporter activity"/>
    <property type="evidence" value="ECO:0007669"/>
    <property type="project" value="TreeGrafter"/>
</dbReference>
<keyword evidence="2 6" id="KW-0812">Transmembrane</keyword>
<dbReference type="EMBL" id="ADBL01002615">
    <property type="status" value="NOT_ANNOTATED_CDS"/>
    <property type="molecule type" value="Genomic_DNA"/>
</dbReference>
<dbReference type="eggNOG" id="KOG1287">
    <property type="taxonomic scope" value="Eukaryota"/>
</dbReference>
<name>A0A0C4EBU8_MAGP6</name>
<evidence type="ECO:0000256" key="1">
    <source>
        <dbReference type="ARBA" id="ARBA00004141"/>
    </source>
</evidence>
<dbReference type="VEuPathDB" id="FungiDB:MAPG_10157"/>
<feature type="transmembrane region" description="Helical" evidence="6">
    <location>
        <begin position="129"/>
        <end position="149"/>
    </location>
</feature>
<dbReference type="EnsemblFungi" id="MAPG_10157T0">
    <property type="protein sequence ID" value="MAPG_10157T0"/>
    <property type="gene ID" value="MAPG_10157"/>
</dbReference>
<reference evidence="8" key="4">
    <citation type="journal article" date="2015" name="G3 (Bethesda)">
        <title>Genome sequences of three phytopathogenic species of the Magnaporthaceae family of fungi.</title>
        <authorList>
            <person name="Okagaki L.H."/>
            <person name="Nunes C.C."/>
            <person name="Sailsbery J."/>
            <person name="Clay B."/>
            <person name="Brown D."/>
            <person name="John T."/>
            <person name="Oh Y."/>
            <person name="Young N."/>
            <person name="Fitzgerald M."/>
            <person name="Haas B.J."/>
            <person name="Zeng Q."/>
            <person name="Young S."/>
            <person name="Adiconis X."/>
            <person name="Fan L."/>
            <person name="Levin J.Z."/>
            <person name="Mitchell T.K."/>
            <person name="Okubara P.A."/>
            <person name="Farman M.L."/>
            <person name="Kohn L.M."/>
            <person name="Birren B."/>
            <person name="Ma L.-J."/>
            <person name="Dean R.A."/>
        </authorList>
    </citation>
    <scope>NUCLEOTIDE SEQUENCE</scope>
    <source>
        <strain evidence="8">ATCC 64411 / 73-15</strain>
    </source>
</reference>
<evidence type="ECO:0000313" key="8">
    <source>
        <dbReference type="EnsemblFungi" id="MAPG_10157T0"/>
    </source>
</evidence>
<reference evidence="7" key="2">
    <citation type="submission" date="2010-05" db="EMBL/GenBank/DDBJ databases">
        <title>The Genome Sequence of Magnaporthe poae strain ATCC 64411.</title>
        <authorList>
            <consortium name="The Broad Institute Genome Sequencing Platform"/>
            <consortium name="Broad Institute Genome Sequencing Center for Infectious Disease"/>
            <person name="Ma L.-J."/>
            <person name="Dead R."/>
            <person name="Young S."/>
            <person name="Zeng Q."/>
            <person name="Koehrsen M."/>
            <person name="Alvarado L."/>
            <person name="Berlin A."/>
            <person name="Chapman S.B."/>
            <person name="Chen Z."/>
            <person name="Freedman E."/>
            <person name="Gellesch M."/>
            <person name="Goldberg J."/>
            <person name="Griggs A."/>
            <person name="Gujja S."/>
            <person name="Heilman E.R."/>
            <person name="Heiman D."/>
            <person name="Hepburn T."/>
            <person name="Howarth C."/>
            <person name="Jen D."/>
            <person name="Larson L."/>
            <person name="Mehta T."/>
            <person name="Neiman D."/>
            <person name="Pearson M."/>
            <person name="Roberts A."/>
            <person name="Saif S."/>
            <person name="Shea T."/>
            <person name="Shenoy N."/>
            <person name="Sisk P."/>
            <person name="Stolte C."/>
            <person name="Sykes S."/>
            <person name="Walk T."/>
            <person name="White J."/>
            <person name="Yandava C."/>
            <person name="Haas B."/>
            <person name="Nusbaum C."/>
            <person name="Birren B."/>
        </authorList>
    </citation>
    <scope>NUCLEOTIDE SEQUENCE</scope>
    <source>
        <strain evidence="7">ATCC 64411</strain>
    </source>
</reference>
<evidence type="ECO:0000256" key="6">
    <source>
        <dbReference type="SAM" id="Phobius"/>
    </source>
</evidence>
<dbReference type="InterPro" id="IPR050598">
    <property type="entry name" value="AminoAcid_Transporter"/>
</dbReference>
<keyword evidence="9" id="KW-1185">Reference proteome</keyword>
<dbReference type="EMBL" id="GL876977">
    <property type="protein sequence ID" value="KLU91639.1"/>
    <property type="molecule type" value="Genomic_DNA"/>
</dbReference>
<evidence type="ECO:0000256" key="2">
    <source>
        <dbReference type="ARBA" id="ARBA00022692"/>
    </source>
</evidence>
<dbReference type="AlphaFoldDB" id="A0A0C4EBU8"/>
<organism evidence="8 9">
    <name type="scientific">Magnaporthiopsis poae (strain ATCC 64411 / 73-15)</name>
    <name type="common">Kentucky bluegrass fungus</name>
    <name type="synonym">Magnaporthe poae</name>
    <dbReference type="NCBI Taxonomy" id="644358"/>
    <lineage>
        <taxon>Eukaryota</taxon>
        <taxon>Fungi</taxon>
        <taxon>Dikarya</taxon>
        <taxon>Ascomycota</taxon>
        <taxon>Pezizomycotina</taxon>
        <taxon>Sordariomycetes</taxon>
        <taxon>Sordariomycetidae</taxon>
        <taxon>Magnaporthales</taxon>
        <taxon>Magnaporthaceae</taxon>
        <taxon>Magnaporthiopsis</taxon>
    </lineage>
</organism>
<sequence length="218" mass="24076">MIYHRNPEEQPLLSASSVSDTPVSASASRRGSGSSKASLTSSKSTLISEQAVEAALYNHESQPSRTVEDDVLPEVSPAGRTLGRRSAYVYSFILEVEAYPGQFMSFALAVGLLWLRYKRPDLKRPFRAWIPAVLLRAALALALIAAPFFPPAEPPASGLWYATYAIVGASILAFGVIYWYLWTILIPRWRGYRLEEKTETLADGMTITKLVHVPLNDS</sequence>
<feature type="compositionally biased region" description="Polar residues" evidence="5">
    <location>
        <begin position="13"/>
        <end position="23"/>
    </location>
</feature>
<evidence type="ECO:0000256" key="5">
    <source>
        <dbReference type="SAM" id="MobiDB-lite"/>
    </source>
</evidence>
<feature type="transmembrane region" description="Helical" evidence="6">
    <location>
        <begin position="98"/>
        <end position="117"/>
    </location>
</feature>
<feature type="region of interest" description="Disordered" evidence="5">
    <location>
        <begin position="1"/>
        <end position="41"/>
    </location>
</feature>
<protein>
    <submittedName>
        <fullName evidence="7 8">Uncharacterized protein</fullName>
    </submittedName>
</protein>
<accession>A0A0C4EBU8</accession>
<dbReference type="Pfam" id="PF13520">
    <property type="entry name" value="AA_permease_2"/>
    <property type="match status" value="1"/>
</dbReference>
<reference evidence="7" key="3">
    <citation type="submission" date="2011-03" db="EMBL/GenBank/DDBJ databases">
        <title>Annotation of Magnaporthe poae ATCC 64411.</title>
        <authorList>
            <person name="Ma L.-J."/>
            <person name="Dead R."/>
            <person name="Young S.K."/>
            <person name="Zeng Q."/>
            <person name="Gargeya S."/>
            <person name="Fitzgerald M."/>
            <person name="Haas B."/>
            <person name="Abouelleil A."/>
            <person name="Alvarado L."/>
            <person name="Arachchi H.M."/>
            <person name="Berlin A."/>
            <person name="Brown A."/>
            <person name="Chapman S.B."/>
            <person name="Chen Z."/>
            <person name="Dunbar C."/>
            <person name="Freedman E."/>
            <person name="Gearin G."/>
            <person name="Gellesch M."/>
            <person name="Goldberg J."/>
            <person name="Griggs A."/>
            <person name="Gujja S."/>
            <person name="Heiman D."/>
            <person name="Howarth C."/>
            <person name="Larson L."/>
            <person name="Lui A."/>
            <person name="MacDonald P.J.P."/>
            <person name="Mehta T."/>
            <person name="Montmayeur A."/>
            <person name="Murphy C."/>
            <person name="Neiman D."/>
            <person name="Pearson M."/>
            <person name="Priest M."/>
            <person name="Roberts A."/>
            <person name="Saif S."/>
            <person name="Shea T."/>
            <person name="Shenoy N."/>
            <person name="Sisk P."/>
            <person name="Stolte C."/>
            <person name="Sykes S."/>
            <person name="Yandava C."/>
            <person name="Wortman J."/>
            <person name="Nusbaum C."/>
            <person name="Birren B."/>
        </authorList>
    </citation>
    <scope>NUCLEOTIDE SEQUENCE</scope>
    <source>
        <strain evidence="7">ATCC 64411</strain>
    </source>
</reference>
<feature type="compositionally biased region" description="Low complexity" evidence="5">
    <location>
        <begin position="24"/>
        <end position="41"/>
    </location>
</feature>
<feature type="transmembrane region" description="Helical" evidence="6">
    <location>
        <begin position="161"/>
        <end position="181"/>
    </location>
</feature>
<dbReference type="PANTHER" id="PTHR11785:SF532">
    <property type="entry name" value="TRANSPORTER, PUTATIVE (EUROFUNG)-RELATED"/>
    <property type="match status" value="1"/>
</dbReference>
<dbReference type="OrthoDB" id="5982228at2759"/>
<keyword evidence="4 6" id="KW-0472">Membrane</keyword>
<comment type="subcellular location">
    <subcellularLocation>
        <location evidence="1">Membrane</location>
        <topology evidence="1">Multi-pass membrane protein</topology>
    </subcellularLocation>
</comment>
<dbReference type="Proteomes" id="UP000011715">
    <property type="component" value="Unassembled WGS sequence"/>
</dbReference>
<dbReference type="EMBL" id="ADBL01002614">
    <property type="status" value="NOT_ANNOTATED_CDS"/>
    <property type="molecule type" value="Genomic_DNA"/>
</dbReference>
<dbReference type="GO" id="GO:0016020">
    <property type="term" value="C:membrane"/>
    <property type="evidence" value="ECO:0007669"/>
    <property type="project" value="UniProtKB-SubCell"/>
</dbReference>